<dbReference type="Proteomes" id="UP000239872">
    <property type="component" value="Unassembled WGS sequence"/>
</dbReference>
<evidence type="ECO:0008006" key="4">
    <source>
        <dbReference type="Google" id="ProtNLM"/>
    </source>
</evidence>
<organism evidence="2 3">
    <name type="scientific">Flavipsychrobacter stenotrophus</name>
    <dbReference type="NCBI Taxonomy" id="2077091"/>
    <lineage>
        <taxon>Bacteria</taxon>
        <taxon>Pseudomonadati</taxon>
        <taxon>Bacteroidota</taxon>
        <taxon>Chitinophagia</taxon>
        <taxon>Chitinophagales</taxon>
        <taxon>Chitinophagaceae</taxon>
        <taxon>Flavipsychrobacter</taxon>
    </lineage>
</organism>
<feature type="signal peptide" evidence="1">
    <location>
        <begin position="1"/>
        <end position="22"/>
    </location>
</feature>
<evidence type="ECO:0000313" key="3">
    <source>
        <dbReference type="Proteomes" id="UP000239872"/>
    </source>
</evidence>
<dbReference type="EMBL" id="PPSL01000002">
    <property type="protein sequence ID" value="PQJ11756.1"/>
    <property type="molecule type" value="Genomic_DNA"/>
</dbReference>
<evidence type="ECO:0000313" key="2">
    <source>
        <dbReference type="EMBL" id="PQJ11756.1"/>
    </source>
</evidence>
<dbReference type="OrthoDB" id="5431540at2"/>
<reference evidence="2 3" key="1">
    <citation type="submission" date="2018-01" db="EMBL/GenBank/DDBJ databases">
        <title>A novel member of the phylum Bacteroidetes isolated from glacier ice.</title>
        <authorList>
            <person name="Liu Q."/>
            <person name="Xin Y.-H."/>
        </authorList>
    </citation>
    <scope>NUCLEOTIDE SEQUENCE [LARGE SCALE GENOMIC DNA]</scope>
    <source>
        <strain evidence="2 3">RB1R16</strain>
    </source>
</reference>
<dbReference type="InterPro" id="IPR010321">
    <property type="entry name" value="DUF922"/>
</dbReference>
<protein>
    <recommendedName>
        <fullName evidence="4">DUF922 domain-containing protein</fullName>
    </recommendedName>
</protein>
<accession>A0A2S7SZ07</accession>
<evidence type="ECO:0000256" key="1">
    <source>
        <dbReference type="SAM" id="SignalP"/>
    </source>
</evidence>
<proteinExistence type="predicted"/>
<dbReference type="Pfam" id="PF06037">
    <property type="entry name" value="DUF922"/>
    <property type="match status" value="1"/>
</dbReference>
<dbReference type="AlphaFoldDB" id="A0A2S7SZ07"/>
<gene>
    <name evidence="2" type="ORF">CJD36_008145</name>
</gene>
<keyword evidence="3" id="KW-1185">Reference proteome</keyword>
<sequence length="184" mass="21556">MNKKIIYLAILSLLTFSRSSHAQLIAWQPDIKLTWSDFVATPDPKSYYWAYTYTLLNYEWTCDAYGNVTVTVDCSLDLNKSWKRTDKNLTPALLQHEQLHFDIAELHARKLRQAFNLYAAFHKCNPALASDLKKIFDIIIIESNDYNVLYDNESDHSLNKLQQWEWNKKITAELWSLSIFASKK</sequence>
<feature type="chain" id="PRO_5015490834" description="DUF922 domain-containing protein" evidence="1">
    <location>
        <begin position="23"/>
        <end position="184"/>
    </location>
</feature>
<name>A0A2S7SZ07_9BACT</name>
<keyword evidence="1" id="KW-0732">Signal</keyword>
<comment type="caution">
    <text evidence="2">The sequence shown here is derived from an EMBL/GenBank/DDBJ whole genome shotgun (WGS) entry which is preliminary data.</text>
</comment>
<dbReference type="RefSeq" id="WP_105038636.1">
    <property type="nucleotide sequence ID" value="NZ_PPSL01000002.1"/>
</dbReference>